<evidence type="ECO:0000313" key="9">
    <source>
        <dbReference type="RefSeq" id="XP_053537112.1"/>
    </source>
</evidence>
<dbReference type="AlphaFoldDB" id="A0A9F7R5X0"/>
<proteinExistence type="predicted"/>
<feature type="disulfide bond" evidence="5">
    <location>
        <begin position="208"/>
        <end position="251"/>
    </location>
</feature>
<dbReference type="InterPro" id="IPR000436">
    <property type="entry name" value="Sushi_SCR_CCP_dom"/>
</dbReference>
<evidence type="ECO:0000256" key="6">
    <source>
        <dbReference type="SAM" id="SignalP"/>
    </source>
</evidence>
<name>A0A9F7R5X0_ICTPU</name>
<dbReference type="InterPro" id="IPR035976">
    <property type="entry name" value="Sushi/SCR/CCP_sf"/>
</dbReference>
<evidence type="ECO:0000256" key="5">
    <source>
        <dbReference type="PROSITE-ProRule" id="PRU00302"/>
    </source>
</evidence>
<feature type="domain" description="Sushi" evidence="7">
    <location>
        <begin position="22"/>
        <end position="78"/>
    </location>
</feature>
<dbReference type="CDD" id="cd00033">
    <property type="entry name" value="CCP"/>
    <property type="match status" value="5"/>
</dbReference>
<dbReference type="Proteomes" id="UP000221080">
    <property type="component" value="Chromosome 7"/>
</dbReference>
<keyword evidence="3 5" id="KW-1015">Disulfide bond</keyword>
<feature type="domain" description="Sushi" evidence="7">
    <location>
        <begin position="265"/>
        <end position="321"/>
    </location>
</feature>
<feature type="disulfide bond" evidence="5">
    <location>
        <begin position="82"/>
        <end position="125"/>
    </location>
</feature>
<dbReference type="RefSeq" id="XP_053537112.1">
    <property type="nucleotide sequence ID" value="XM_053681137.1"/>
</dbReference>
<evidence type="ECO:0000256" key="3">
    <source>
        <dbReference type="ARBA" id="ARBA00023157"/>
    </source>
</evidence>
<dbReference type="InterPro" id="IPR050350">
    <property type="entry name" value="Compl-Cell_Adhes-Reg"/>
</dbReference>
<reference evidence="9 10" key="2">
    <citation type="submission" date="2025-04" db="UniProtKB">
        <authorList>
            <consortium name="RefSeq"/>
        </authorList>
    </citation>
    <scope>IDENTIFICATION</scope>
    <source>
        <tissue evidence="9 10">Blood</tissue>
    </source>
</reference>
<evidence type="ECO:0000313" key="11">
    <source>
        <dbReference type="RefSeq" id="XP_053537114.1"/>
    </source>
</evidence>
<dbReference type="KEGG" id="ipu:128628775"/>
<dbReference type="SMART" id="SM00032">
    <property type="entry name" value="CCP"/>
    <property type="match status" value="6"/>
</dbReference>
<dbReference type="Pfam" id="PF00084">
    <property type="entry name" value="Sushi"/>
    <property type="match status" value="6"/>
</dbReference>
<dbReference type="PANTHER" id="PTHR19325:SF575">
    <property type="entry name" value="LOCOMOTION-RELATED PROTEIN HIKARU GENKI"/>
    <property type="match status" value="1"/>
</dbReference>
<reference evidence="8" key="1">
    <citation type="journal article" date="2016" name="Nat. Commun.">
        <title>The channel catfish genome sequence provides insights into the evolution of scale formation in teleosts.</title>
        <authorList>
            <person name="Liu Z."/>
            <person name="Liu S."/>
            <person name="Yao J."/>
            <person name="Bao L."/>
            <person name="Zhang J."/>
            <person name="Li Y."/>
            <person name="Jiang C."/>
            <person name="Sun L."/>
            <person name="Wang R."/>
            <person name="Zhang Y."/>
            <person name="Zhou T."/>
            <person name="Zeng Q."/>
            <person name="Fu Q."/>
            <person name="Gao S."/>
            <person name="Li N."/>
            <person name="Koren S."/>
            <person name="Jiang Y."/>
            <person name="Zimin A."/>
            <person name="Xu P."/>
            <person name="Phillippy A.M."/>
            <person name="Geng X."/>
            <person name="Song L."/>
            <person name="Sun F."/>
            <person name="Li C."/>
            <person name="Wang X."/>
            <person name="Chen A."/>
            <person name="Jin Y."/>
            <person name="Yuan Z."/>
            <person name="Yang Y."/>
            <person name="Tan S."/>
            <person name="Peatman E."/>
            <person name="Lu J."/>
            <person name="Qin Z."/>
            <person name="Dunham R."/>
            <person name="Li Z."/>
            <person name="Sonstegard T."/>
            <person name="Feng J."/>
            <person name="Danzmann R.G."/>
            <person name="Schroeder S."/>
            <person name="Scheffler B."/>
            <person name="Duke M.V."/>
            <person name="Ballard L."/>
            <person name="Kucuktas H."/>
            <person name="Kaltenboeck L."/>
            <person name="Liu H."/>
            <person name="Armbruster J."/>
            <person name="Xie Y."/>
            <person name="Kirby M.L."/>
            <person name="Tian Y."/>
            <person name="Flanagan M.E."/>
            <person name="Mu W."/>
            <person name="Waldbieser G.C."/>
        </authorList>
    </citation>
    <scope>NUCLEOTIDE SEQUENCE [LARGE SCALE GENOMIC DNA]</scope>
    <source>
        <strain evidence="8">SDA103</strain>
    </source>
</reference>
<feature type="domain" description="Sushi" evidence="7">
    <location>
        <begin position="141"/>
        <end position="197"/>
    </location>
</feature>
<keyword evidence="8" id="KW-1185">Reference proteome</keyword>
<evidence type="ECO:0000259" key="7">
    <source>
        <dbReference type="PROSITE" id="PS50923"/>
    </source>
</evidence>
<dbReference type="GeneID" id="128628775"/>
<dbReference type="SUPFAM" id="SSF57535">
    <property type="entry name" value="Complement control module/SCR domain"/>
    <property type="match status" value="6"/>
</dbReference>
<feature type="domain" description="Sushi" evidence="7">
    <location>
        <begin position="80"/>
        <end position="137"/>
    </location>
</feature>
<dbReference type="RefSeq" id="XP_053537113.1">
    <property type="nucleotide sequence ID" value="XM_053681138.1"/>
</dbReference>
<feature type="chain" id="PRO_5044698414" evidence="6">
    <location>
        <begin position="21"/>
        <end position="405"/>
    </location>
</feature>
<evidence type="ECO:0000313" key="8">
    <source>
        <dbReference type="Proteomes" id="UP000221080"/>
    </source>
</evidence>
<gene>
    <name evidence="9 10 11" type="primary">LOC128628775</name>
</gene>
<protein>
    <submittedName>
        <fullName evidence="9 10">Coagulation factor XIII B chain</fullName>
    </submittedName>
</protein>
<dbReference type="PANTHER" id="PTHR19325">
    <property type="entry name" value="COMPLEMENT COMPONENT-RELATED SUSHI DOMAIN-CONTAINING"/>
    <property type="match status" value="1"/>
</dbReference>
<evidence type="ECO:0000256" key="4">
    <source>
        <dbReference type="ARBA" id="ARBA00023180"/>
    </source>
</evidence>
<evidence type="ECO:0000313" key="10">
    <source>
        <dbReference type="RefSeq" id="XP_053537113.1"/>
    </source>
</evidence>
<dbReference type="Gene3D" id="2.10.70.10">
    <property type="entry name" value="Complement Module, domain 1"/>
    <property type="match status" value="6"/>
</dbReference>
<accession>A0A9F7R5X0</accession>
<organism evidence="8 11">
    <name type="scientific">Ictalurus punctatus</name>
    <name type="common">Channel catfish</name>
    <name type="synonym">Silurus punctatus</name>
    <dbReference type="NCBI Taxonomy" id="7998"/>
    <lineage>
        <taxon>Eukaryota</taxon>
        <taxon>Metazoa</taxon>
        <taxon>Chordata</taxon>
        <taxon>Craniata</taxon>
        <taxon>Vertebrata</taxon>
        <taxon>Euteleostomi</taxon>
        <taxon>Actinopterygii</taxon>
        <taxon>Neopterygii</taxon>
        <taxon>Teleostei</taxon>
        <taxon>Ostariophysi</taxon>
        <taxon>Siluriformes</taxon>
        <taxon>Ictaluridae</taxon>
        <taxon>Ictalurus</taxon>
    </lineage>
</organism>
<dbReference type="OrthoDB" id="9984531at2759"/>
<sequence>MKKKIIILAFSVWSCQAVMGQSSCTAPVVPNAKPKNELAASYPTGSFIRYVCDSGYEFVETHYALCEDGTWNLPVCKLQTSCTVPFVPNAELADEFTAALYPTGSSVRFVCDRGSEFEGTKYALCKDGTWKLPVCKILDHARCASPRVPNARPADALAKSYPSGSLVRFGCDRGYGFEGTDSAQCEEGVWTLPVCKDVPFLVLDQAPCSAAPRVPNARPADALAESYPSGSSVRFGCDGGYEFEGTDSAQCEDGVWTLPVCKDVKSCLAPSVPNGQPANALKTLYGPGETLRFVCDSGYEFEGTRYAVCDDGSWRLPVCKVLDAACAAPHVPNAKPENELAASYPAGSTVRFGCDGGYEIEGTRYALCEDGTWRLPVCTLPCTLDRTRFTSSQADEGGRREDVLG</sequence>
<evidence type="ECO:0000256" key="1">
    <source>
        <dbReference type="ARBA" id="ARBA00022659"/>
    </source>
</evidence>
<dbReference type="PROSITE" id="PS50923">
    <property type="entry name" value="SUSHI"/>
    <property type="match status" value="6"/>
</dbReference>
<keyword evidence="4" id="KW-0325">Glycoprotein</keyword>
<feature type="domain" description="Sushi" evidence="7">
    <location>
        <begin position="324"/>
        <end position="380"/>
    </location>
</feature>
<keyword evidence="2" id="KW-0677">Repeat</keyword>
<comment type="caution">
    <text evidence="5">Lacks conserved residue(s) required for the propagation of feature annotation.</text>
</comment>
<evidence type="ECO:0000256" key="2">
    <source>
        <dbReference type="ARBA" id="ARBA00022737"/>
    </source>
</evidence>
<feature type="signal peptide" evidence="6">
    <location>
        <begin position="1"/>
        <end position="20"/>
    </location>
</feature>
<keyword evidence="6" id="KW-0732">Signal</keyword>
<dbReference type="RefSeq" id="XP_053537114.1">
    <property type="nucleotide sequence ID" value="XM_053681139.1"/>
</dbReference>
<feature type="domain" description="Sushi" evidence="7">
    <location>
        <begin position="206"/>
        <end position="263"/>
    </location>
</feature>
<keyword evidence="1 5" id="KW-0768">Sushi</keyword>